<accession>A0A5C5XP83</accession>
<dbReference type="Proteomes" id="UP000316095">
    <property type="component" value="Unassembled WGS sequence"/>
</dbReference>
<gene>
    <name evidence="1" type="ORF">Pan54_51410</name>
</gene>
<evidence type="ECO:0000313" key="1">
    <source>
        <dbReference type="EMBL" id="TWT64379.1"/>
    </source>
</evidence>
<proteinExistence type="predicted"/>
<dbReference type="EMBL" id="SJPG01000001">
    <property type="protein sequence ID" value="TWT64379.1"/>
    <property type="molecule type" value="Genomic_DNA"/>
</dbReference>
<comment type="caution">
    <text evidence="1">The sequence shown here is derived from an EMBL/GenBank/DDBJ whole genome shotgun (WGS) entry which is preliminary data.</text>
</comment>
<sequence length="46" mass="5159">MAKNPSEKPATNKSELSSAAKEFAKLIARVLAQKWHRQNKPKPPQC</sequence>
<organism evidence="1 2">
    <name type="scientific">Rubinisphaera italica</name>
    <dbReference type="NCBI Taxonomy" id="2527969"/>
    <lineage>
        <taxon>Bacteria</taxon>
        <taxon>Pseudomonadati</taxon>
        <taxon>Planctomycetota</taxon>
        <taxon>Planctomycetia</taxon>
        <taxon>Planctomycetales</taxon>
        <taxon>Planctomycetaceae</taxon>
        <taxon>Rubinisphaera</taxon>
    </lineage>
</organism>
<name>A0A5C5XP83_9PLAN</name>
<dbReference type="AlphaFoldDB" id="A0A5C5XP83"/>
<dbReference type="RefSeq" id="WP_165441968.1">
    <property type="nucleotide sequence ID" value="NZ_SJPG01000001.1"/>
</dbReference>
<evidence type="ECO:0000313" key="2">
    <source>
        <dbReference type="Proteomes" id="UP000316095"/>
    </source>
</evidence>
<protein>
    <submittedName>
        <fullName evidence="1">Uncharacterized protein</fullName>
    </submittedName>
</protein>
<reference evidence="1 2" key="1">
    <citation type="submission" date="2019-02" db="EMBL/GenBank/DDBJ databases">
        <title>Deep-cultivation of Planctomycetes and their phenomic and genomic characterization uncovers novel biology.</title>
        <authorList>
            <person name="Wiegand S."/>
            <person name="Jogler M."/>
            <person name="Boedeker C."/>
            <person name="Pinto D."/>
            <person name="Vollmers J."/>
            <person name="Rivas-Marin E."/>
            <person name="Kohn T."/>
            <person name="Peeters S.H."/>
            <person name="Heuer A."/>
            <person name="Rast P."/>
            <person name="Oberbeckmann S."/>
            <person name="Bunk B."/>
            <person name="Jeske O."/>
            <person name="Meyerdierks A."/>
            <person name="Storesund J.E."/>
            <person name="Kallscheuer N."/>
            <person name="Luecker S."/>
            <person name="Lage O.M."/>
            <person name="Pohl T."/>
            <person name="Merkel B.J."/>
            <person name="Hornburger P."/>
            <person name="Mueller R.-W."/>
            <person name="Bruemmer F."/>
            <person name="Labrenz M."/>
            <person name="Spormann A.M."/>
            <person name="Op Den Camp H."/>
            <person name="Overmann J."/>
            <person name="Amann R."/>
            <person name="Jetten M.S.M."/>
            <person name="Mascher T."/>
            <person name="Medema M.H."/>
            <person name="Devos D.P."/>
            <person name="Kaster A.-K."/>
            <person name="Ovreas L."/>
            <person name="Rohde M."/>
            <person name="Galperin M.Y."/>
            <person name="Jogler C."/>
        </authorList>
    </citation>
    <scope>NUCLEOTIDE SEQUENCE [LARGE SCALE GENOMIC DNA]</scope>
    <source>
        <strain evidence="1 2">Pan54</strain>
    </source>
</reference>
<keyword evidence="2" id="KW-1185">Reference proteome</keyword>